<feature type="chain" id="PRO_5022991905" description="Lipoprotein" evidence="1">
    <location>
        <begin position="26"/>
        <end position="174"/>
    </location>
</feature>
<sequence>MKKFLLLSLSLFVLSGCSLVGNNQAQHTNDLQTGNAIETGGITIKDTSSVITKNEWYLTGVYSIWSKNYLNIDAIENGQIGPGWAPEIINSNSWISIFEVSNTVKIKIFKYNTEWWQELQNVQREEFNTRGNSDWTSINPDTGNPIYYGCWKTSIIEIEHDTKKIYKITEIYTP</sequence>
<name>K1XJU6_9BACT</name>
<accession>K1XJU6</accession>
<protein>
    <recommendedName>
        <fullName evidence="3">Lipoprotein</fullName>
    </recommendedName>
</protein>
<feature type="signal peptide" evidence="1">
    <location>
        <begin position="1"/>
        <end position="25"/>
    </location>
</feature>
<gene>
    <name evidence="2" type="ORF">ACD_80C00041G0010</name>
</gene>
<evidence type="ECO:0008006" key="3">
    <source>
        <dbReference type="Google" id="ProtNLM"/>
    </source>
</evidence>
<dbReference type="EMBL" id="AMFJ01036048">
    <property type="protein sequence ID" value="EKD25511.1"/>
    <property type="molecule type" value="Genomic_DNA"/>
</dbReference>
<dbReference type="PROSITE" id="PS51257">
    <property type="entry name" value="PROKAR_LIPOPROTEIN"/>
    <property type="match status" value="1"/>
</dbReference>
<keyword evidence="1" id="KW-0732">Signal</keyword>
<organism evidence="2">
    <name type="scientific">uncultured bacterium</name>
    <name type="common">gcode 4</name>
    <dbReference type="NCBI Taxonomy" id="1234023"/>
    <lineage>
        <taxon>Bacteria</taxon>
        <taxon>environmental samples</taxon>
    </lineage>
</organism>
<reference evidence="2" key="1">
    <citation type="journal article" date="2012" name="Science">
        <title>Fermentation, hydrogen, and sulfur metabolism in multiple uncultivated bacterial phyla.</title>
        <authorList>
            <person name="Wrighton K.C."/>
            <person name="Thomas B.C."/>
            <person name="Sharon I."/>
            <person name="Miller C.S."/>
            <person name="Castelle C.J."/>
            <person name="VerBerkmoes N.C."/>
            <person name="Wilkins M.J."/>
            <person name="Hettich R.L."/>
            <person name="Lipton M.S."/>
            <person name="Williams K.H."/>
            <person name="Long P.E."/>
            <person name="Banfield J.F."/>
        </authorList>
    </citation>
    <scope>NUCLEOTIDE SEQUENCE [LARGE SCALE GENOMIC DNA]</scope>
</reference>
<evidence type="ECO:0000256" key="1">
    <source>
        <dbReference type="SAM" id="SignalP"/>
    </source>
</evidence>
<comment type="caution">
    <text evidence="2">The sequence shown here is derived from an EMBL/GenBank/DDBJ whole genome shotgun (WGS) entry which is preliminary data.</text>
</comment>
<dbReference type="AlphaFoldDB" id="K1XJU6"/>
<proteinExistence type="predicted"/>
<evidence type="ECO:0000313" key="2">
    <source>
        <dbReference type="EMBL" id="EKD25511.1"/>
    </source>
</evidence>